<evidence type="ECO:0000313" key="4">
    <source>
        <dbReference type="Proteomes" id="UP001139494"/>
    </source>
</evidence>
<protein>
    <recommendedName>
        <fullName evidence="2">DUF7124 domain-containing protein</fullName>
    </recommendedName>
</protein>
<feature type="compositionally biased region" description="Acidic residues" evidence="1">
    <location>
        <begin position="127"/>
        <end position="137"/>
    </location>
</feature>
<dbReference type="RefSeq" id="WP_256028806.1">
    <property type="nucleotide sequence ID" value="NZ_JAHLKM010000004.1"/>
</dbReference>
<dbReference type="AlphaFoldDB" id="A0A9R1CS53"/>
<dbReference type="Pfam" id="PF23439">
    <property type="entry name" value="DUF7124"/>
    <property type="match status" value="1"/>
</dbReference>
<name>A0A9R1CS53_9EURY</name>
<feature type="domain" description="DUF7124" evidence="2">
    <location>
        <begin position="9"/>
        <end position="121"/>
    </location>
</feature>
<dbReference type="InterPro" id="IPR055548">
    <property type="entry name" value="DUF7124"/>
</dbReference>
<evidence type="ECO:0000313" key="3">
    <source>
        <dbReference type="EMBL" id="MCQ4332865.1"/>
    </source>
</evidence>
<comment type="caution">
    <text evidence="3">The sequence shown here is derived from an EMBL/GenBank/DDBJ whole genome shotgun (WGS) entry which is preliminary data.</text>
</comment>
<evidence type="ECO:0000256" key="1">
    <source>
        <dbReference type="SAM" id="MobiDB-lite"/>
    </source>
</evidence>
<gene>
    <name evidence="3" type="ORF">KM295_05010</name>
</gene>
<feature type="region of interest" description="Disordered" evidence="1">
    <location>
        <begin position="116"/>
        <end position="137"/>
    </location>
</feature>
<sequence>MAADEPETITLAFELAALERLADPAAVVRDTQQWTDHLGLVSDEPTHLVRKRARDYAFNPDFLPGPREKHQSLVKIRNQPEHGADRYILVAVDRDIEEAAEAAGWEFRPVEEAAETAGWRLAREPAESDDDERTGWP</sequence>
<accession>A0A9R1CS53</accession>
<evidence type="ECO:0000259" key="2">
    <source>
        <dbReference type="Pfam" id="PF23439"/>
    </source>
</evidence>
<reference evidence="3" key="1">
    <citation type="journal article" date="2023" name="Front. Microbiol.">
        <title>Genomic-based phylogenetic and metabolic analyses of the genus Natronomonas, and description of Natronomonas aquatica sp. nov.</title>
        <authorList>
            <person name="Garcia-Roldan A."/>
            <person name="Duran-Viseras A."/>
            <person name="de la Haba R.R."/>
            <person name="Corral P."/>
            <person name="Sanchez-Porro C."/>
            <person name="Ventosa A."/>
        </authorList>
    </citation>
    <scope>NUCLEOTIDE SEQUENCE</scope>
    <source>
        <strain evidence="3">F2-12</strain>
    </source>
</reference>
<keyword evidence="4" id="KW-1185">Reference proteome</keyword>
<proteinExistence type="predicted"/>
<organism evidence="3 4">
    <name type="scientific">Natronomonas aquatica</name>
    <dbReference type="NCBI Taxonomy" id="2841590"/>
    <lineage>
        <taxon>Archaea</taxon>
        <taxon>Methanobacteriati</taxon>
        <taxon>Methanobacteriota</taxon>
        <taxon>Stenosarchaea group</taxon>
        <taxon>Halobacteria</taxon>
        <taxon>Halobacteriales</taxon>
        <taxon>Natronomonadaceae</taxon>
        <taxon>Natronomonas</taxon>
    </lineage>
</organism>
<dbReference type="EMBL" id="JAHLKM010000004">
    <property type="protein sequence ID" value="MCQ4332865.1"/>
    <property type="molecule type" value="Genomic_DNA"/>
</dbReference>
<dbReference type="Proteomes" id="UP001139494">
    <property type="component" value="Unassembled WGS sequence"/>
</dbReference>